<evidence type="ECO:0000313" key="4">
    <source>
        <dbReference type="EMBL" id="KAJ4429957.1"/>
    </source>
</evidence>
<evidence type="ECO:0000256" key="2">
    <source>
        <dbReference type="SAM" id="MobiDB-lite"/>
    </source>
</evidence>
<feature type="compositionally biased region" description="Low complexity" evidence="2">
    <location>
        <begin position="128"/>
        <end position="138"/>
    </location>
</feature>
<dbReference type="EMBL" id="JAJSOF020000033">
    <property type="protein sequence ID" value="KAJ4429957.1"/>
    <property type="molecule type" value="Genomic_DNA"/>
</dbReference>
<feature type="compositionally biased region" description="Polar residues" evidence="2">
    <location>
        <begin position="148"/>
        <end position="163"/>
    </location>
</feature>
<keyword evidence="1" id="KW-0539">Nucleus</keyword>
<dbReference type="InterPro" id="IPR004210">
    <property type="entry name" value="BESS_motif"/>
</dbReference>
<feature type="compositionally biased region" description="Polar residues" evidence="2">
    <location>
        <begin position="1"/>
        <end position="10"/>
    </location>
</feature>
<feature type="compositionally biased region" description="Basic and acidic residues" evidence="2">
    <location>
        <begin position="12"/>
        <end position="21"/>
    </location>
</feature>
<keyword evidence="5" id="KW-1185">Reference proteome</keyword>
<protein>
    <recommendedName>
        <fullName evidence="3">BESS domain-containing protein</fullName>
    </recommendedName>
</protein>
<dbReference type="PROSITE" id="PS51031">
    <property type="entry name" value="BESS"/>
    <property type="match status" value="1"/>
</dbReference>
<evidence type="ECO:0000313" key="5">
    <source>
        <dbReference type="Proteomes" id="UP001148838"/>
    </source>
</evidence>
<dbReference type="Proteomes" id="UP001148838">
    <property type="component" value="Unassembled WGS sequence"/>
</dbReference>
<comment type="subcellular location">
    <subcellularLocation>
        <location evidence="1">Nucleus</location>
    </subcellularLocation>
</comment>
<evidence type="ECO:0000256" key="1">
    <source>
        <dbReference type="PROSITE-ProRule" id="PRU00371"/>
    </source>
</evidence>
<name>A0ABQ8S7E5_PERAM</name>
<feature type="domain" description="BESS" evidence="3">
    <location>
        <begin position="61"/>
        <end position="100"/>
    </location>
</feature>
<proteinExistence type="predicted"/>
<sequence>MIEDPSSPSDELSIKEEAPIHEEEEIDHQNGESNVGSEVMPPPPPSCRESKKKKCPENELDNPDLLFLRSLLPEMSKLTPAQKSHFKISILQHLNSLLYSSSSSVSCPPSEFYCSSASSYVQNMNAAHSNSSSIASTPHPSPSDGNVYENSDPNFINIPRQFS</sequence>
<gene>
    <name evidence="4" type="ORF">ANN_22161</name>
</gene>
<evidence type="ECO:0000259" key="3">
    <source>
        <dbReference type="PROSITE" id="PS51031"/>
    </source>
</evidence>
<comment type="caution">
    <text evidence="4">The sequence shown here is derived from an EMBL/GenBank/DDBJ whole genome shotgun (WGS) entry which is preliminary data.</text>
</comment>
<organism evidence="4 5">
    <name type="scientific">Periplaneta americana</name>
    <name type="common">American cockroach</name>
    <name type="synonym">Blatta americana</name>
    <dbReference type="NCBI Taxonomy" id="6978"/>
    <lineage>
        <taxon>Eukaryota</taxon>
        <taxon>Metazoa</taxon>
        <taxon>Ecdysozoa</taxon>
        <taxon>Arthropoda</taxon>
        <taxon>Hexapoda</taxon>
        <taxon>Insecta</taxon>
        <taxon>Pterygota</taxon>
        <taxon>Neoptera</taxon>
        <taxon>Polyneoptera</taxon>
        <taxon>Dictyoptera</taxon>
        <taxon>Blattodea</taxon>
        <taxon>Blattoidea</taxon>
        <taxon>Blattidae</taxon>
        <taxon>Blattinae</taxon>
        <taxon>Periplaneta</taxon>
    </lineage>
</organism>
<accession>A0ABQ8S7E5</accession>
<dbReference type="Pfam" id="PF02944">
    <property type="entry name" value="BESS"/>
    <property type="match status" value="1"/>
</dbReference>
<feature type="region of interest" description="Disordered" evidence="2">
    <location>
        <begin position="128"/>
        <end position="163"/>
    </location>
</feature>
<feature type="region of interest" description="Disordered" evidence="2">
    <location>
        <begin position="1"/>
        <end position="60"/>
    </location>
</feature>
<reference evidence="4 5" key="1">
    <citation type="journal article" date="2022" name="Allergy">
        <title>Genome assembly and annotation of Periplaneta americana reveal a comprehensive cockroach allergen profile.</title>
        <authorList>
            <person name="Wang L."/>
            <person name="Xiong Q."/>
            <person name="Saelim N."/>
            <person name="Wang L."/>
            <person name="Nong W."/>
            <person name="Wan A.T."/>
            <person name="Shi M."/>
            <person name="Liu X."/>
            <person name="Cao Q."/>
            <person name="Hui J.H.L."/>
            <person name="Sookrung N."/>
            <person name="Leung T.F."/>
            <person name="Tungtrongchitr A."/>
            <person name="Tsui S.K.W."/>
        </authorList>
    </citation>
    <scope>NUCLEOTIDE SEQUENCE [LARGE SCALE GENOMIC DNA]</scope>
    <source>
        <strain evidence="4">PWHHKU_190912</strain>
    </source>
</reference>